<feature type="non-terminal residue" evidence="2">
    <location>
        <position position="1"/>
    </location>
</feature>
<dbReference type="AlphaFoldDB" id="A0A6J4MJK7"/>
<feature type="compositionally biased region" description="Basic and acidic residues" evidence="1">
    <location>
        <begin position="1"/>
        <end position="12"/>
    </location>
</feature>
<gene>
    <name evidence="2" type="ORF">AVDCRST_MAG90-3016</name>
</gene>
<protein>
    <submittedName>
        <fullName evidence="2">Uncharacterized protein</fullName>
    </submittedName>
</protein>
<feature type="non-terminal residue" evidence="2">
    <location>
        <position position="83"/>
    </location>
</feature>
<organism evidence="2">
    <name type="scientific">uncultured Microvirga sp</name>
    <dbReference type="NCBI Taxonomy" id="412392"/>
    <lineage>
        <taxon>Bacteria</taxon>
        <taxon>Pseudomonadati</taxon>
        <taxon>Pseudomonadota</taxon>
        <taxon>Alphaproteobacteria</taxon>
        <taxon>Hyphomicrobiales</taxon>
        <taxon>Methylobacteriaceae</taxon>
        <taxon>Microvirga</taxon>
        <taxon>environmental samples</taxon>
    </lineage>
</organism>
<proteinExistence type="predicted"/>
<accession>A0A6J4MJK7</accession>
<evidence type="ECO:0000256" key="1">
    <source>
        <dbReference type="SAM" id="MobiDB-lite"/>
    </source>
</evidence>
<sequence>EPPRLYSDHDRPSVSLVRAGGGAGVERSDQGDACDARARGEPRRSLHLCDPGDGACDPGAGVARQDRGARWRGGRLHARGGRV</sequence>
<feature type="region of interest" description="Disordered" evidence="1">
    <location>
        <begin position="1"/>
        <end position="36"/>
    </location>
</feature>
<name>A0A6J4MJK7_9HYPH</name>
<dbReference type="EMBL" id="CADCUC010000632">
    <property type="protein sequence ID" value="CAA9361119.1"/>
    <property type="molecule type" value="Genomic_DNA"/>
</dbReference>
<feature type="compositionally biased region" description="Basic and acidic residues" evidence="1">
    <location>
        <begin position="26"/>
        <end position="36"/>
    </location>
</feature>
<reference evidence="2" key="1">
    <citation type="submission" date="2020-02" db="EMBL/GenBank/DDBJ databases">
        <authorList>
            <person name="Meier V. D."/>
        </authorList>
    </citation>
    <scope>NUCLEOTIDE SEQUENCE</scope>
    <source>
        <strain evidence="2">AVDCRST_MAG90</strain>
    </source>
</reference>
<evidence type="ECO:0000313" key="2">
    <source>
        <dbReference type="EMBL" id="CAA9361119.1"/>
    </source>
</evidence>